<evidence type="ECO:0000313" key="2">
    <source>
        <dbReference type="EMBL" id="TVT27304.1"/>
    </source>
</evidence>
<evidence type="ECO:0000256" key="1">
    <source>
        <dbReference type="SAM" id="Phobius"/>
    </source>
</evidence>
<dbReference type="OrthoDB" id="2417758at2"/>
<evidence type="ECO:0000313" key="3">
    <source>
        <dbReference type="Proteomes" id="UP000315103"/>
    </source>
</evidence>
<feature type="transmembrane region" description="Helical" evidence="1">
    <location>
        <begin position="127"/>
        <end position="149"/>
    </location>
</feature>
<dbReference type="Proteomes" id="UP000315103">
    <property type="component" value="Unassembled WGS sequence"/>
</dbReference>
<protein>
    <submittedName>
        <fullName evidence="2">Uncharacterized protein</fullName>
    </submittedName>
</protein>
<dbReference type="RefSeq" id="WP_145289317.1">
    <property type="nucleotide sequence ID" value="NZ_VMSJ01000004.1"/>
</dbReference>
<feature type="transmembrane region" description="Helical" evidence="1">
    <location>
        <begin position="77"/>
        <end position="95"/>
    </location>
</feature>
<keyword evidence="1" id="KW-0472">Membrane</keyword>
<feature type="transmembrane region" description="Helical" evidence="1">
    <location>
        <begin position="47"/>
        <end position="65"/>
    </location>
</feature>
<dbReference type="EMBL" id="VMSJ01000004">
    <property type="protein sequence ID" value="TVT27304.1"/>
    <property type="molecule type" value="Genomic_DNA"/>
</dbReference>
<feature type="transmembrane region" description="Helical" evidence="1">
    <location>
        <begin position="6"/>
        <end position="27"/>
    </location>
</feature>
<keyword evidence="1" id="KW-1133">Transmembrane helix</keyword>
<dbReference type="AlphaFoldDB" id="A0A558ASR8"/>
<gene>
    <name evidence="2" type="ORF">FO441_09680</name>
</gene>
<proteinExistence type="predicted"/>
<organism evidence="2 3">
    <name type="scientific">Salinicoccus cyprini</name>
    <dbReference type="NCBI Taxonomy" id="2493691"/>
    <lineage>
        <taxon>Bacteria</taxon>
        <taxon>Bacillati</taxon>
        <taxon>Bacillota</taxon>
        <taxon>Bacilli</taxon>
        <taxon>Bacillales</taxon>
        <taxon>Staphylococcaceae</taxon>
        <taxon>Salinicoccus</taxon>
    </lineage>
</organism>
<comment type="caution">
    <text evidence="2">The sequence shown here is derived from an EMBL/GenBank/DDBJ whole genome shotgun (WGS) entry which is preliminary data.</text>
</comment>
<sequence length="174" mass="19203">MEIIGLLAGLAIVGILLFIFFSLIGLVKWLLQGYFLFRVAEKKNLDMPLLGFVPFGTFYLGGQMYDGHVIDRGRFNPKTIGVAFAIIGIVVYLMGLSIGDIAITYVLMESIAFLGIFKAYTKNFGTAALLALLNMLTVGIAAIIILFLYNRKLEEDAMGIVDESSINEEQYKSI</sequence>
<accession>A0A558ASR8</accession>
<keyword evidence="3" id="KW-1185">Reference proteome</keyword>
<name>A0A558ASR8_9STAP</name>
<keyword evidence="1" id="KW-0812">Transmembrane</keyword>
<reference evidence="2 3" key="1">
    <citation type="submission" date="2019-07" db="EMBL/GenBank/DDBJ databases">
        <title>Salinicoccus cyprini sp. nov., isolated from gastro-intestinal tract of mirror carp, Cyprinus carpio var. specularis, collected from Gobind Sagar Reservoir, Himachal Pradesh, India.</title>
        <authorList>
            <person name="Talwar C."/>
            <person name="Singh A.K."/>
            <person name="Lal R."/>
            <person name="Negi R.K."/>
        </authorList>
    </citation>
    <scope>NUCLEOTIDE SEQUENCE [LARGE SCALE GENOMIC DNA]</scope>
    <source>
        <strain evidence="2 3">CT19</strain>
    </source>
</reference>